<evidence type="ECO:0000313" key="1">
    <source>
        <dbReference type="EMBL" id="KAG6373132.1"/>
    </source>
</evidence>
<gene>
    <name evidence="1" type="ORF">JVT61DRAFT_6739</name>
</gene>
<reference evidence="1" key="1">
    <citation type="submission" date="2021-03" db="EMBL/GenBank/DDBJ databases">
        <title>Evolutionary innovations through gain and loss of genes in the ectomycorrhizal Boletales.</title>
        <authorList>
            <person name="Wu G."/>
            <person name="Miyauchi S."/>
            <person name="Morin E."/>
            <person name="Yang Z.-L."/>
            <person name="Xu J."/>
            <person name="Martin F.M."/>
        </authorList>
    </citation>
    <scope>NUCLEOTIDE SEQUENCE</scope>
    <source>
        <strain evidence="1">BR01</strain>
    </source>
</reference>
<dbReference type="AlphaFoldDB" id="A0A8I2YKD4"/>
<dbReference type="EMBL" id="JAGFBS010000023">
    <property type="protein sequence ID" value="KAG6373132.1"/>
    <property type="molecule type" value="Genomic_DNA"/>
</dbReference>
<accession>A0A8I2YKD4</accession>
<protein>
    <submittedName>
        <fullName evidence="1">Uncharacterized protein</fullName>
    </submittedName>
</protein>
<comment type="caution">
    <text evidence="1">The sequence shown here is derived from an EMBL/GenBank/DDBJ whole genome shotgun (WGS) entry which is preliminary data.</text>
</comment>
<name>A0A8I2YKD4_9AGAM</name>
<dbReference type="OrthoDB" id="2803597at2759"/>
<evidence type="ECO:0000313" key="2">
    <source>
        <dbReference type="Proteomes" id="UP000683000"/>
    </source>
</evidence>
<sequence>MLLQGLITAHVIHQQTVAPVVFPPTQHCAVTSTIPTHNSSYYLIVLPPPTTTVQHSRLSKFSMGPKEHELLEALEDWREQKMITVYGKSHLINIGPAIILPDEALDCIVDCAHFLKITTIDDLVSETHWSKANIFGMEVLEVIHRIIPVPIVPAVFTHAPLQPCSVPDPGTSQLPNVSGPSITFLVEPCSSAYNIPHVVEQPAVLKKNRCSACSQEGHNGVYPCYTSVSTLIVI</sequence>
<proteinExistence type="predicted"/>
<organism evidence="1 2">
    <name type="scientific">Boletus reticuloceps</name>
    <dbReference type="NCBI Taxonomy" id="495285"/>
    <lineage>
        <taxon>Eukaryota</taxon>
        <taxon>Fungi</taxon>
        <taxon>Dikarya</taxon>
        <taxon>Basidiomycota</taxon>
        <taxon>Agaricomycotina</taxon>
        <taxon>Agaricomycetes</taxon>
        <taxon>Agaricomycetidae</taxon>
        <taxon>Boletales</taxon>
        <taxon>Boletineae</taxon>
        <taxon>Boletaceae</taxon>
        <taxon>Boletoideae</taxon>
        <taxon>Boletus</taxon>
    </lineage>
</organism>
<keyword evidence="2" id="KW-1185">Reference proteome</keyword>
<dbReference type="Proteomes" id="UP000683000">
    <property type="component" value="Unassembled WGS sequence"/>
</dbReference>